<reference evidence="2" key="1">
    <citation type="submission" date="2022-08" db="EMBL/GenBank/DDBJ databases">
        <authorList>
            <person name="Deng Y."/>
            <person name="Han X.-F."/>
            <person name="Zhang Y.-Q."/>
        </authorList>
    </citation>
    <scope>NUCLEOTIDE SEQUENCE</scope>
    <source>
        <strain evidence="2">CPCC 205716</strain>
    </source>
</reference>
<protein>
    <submittedName>
        <fullName evidence="2">Uncharacterized protein</fullName>
    </submittedName>
</protein>
<dbReference type="RefSeq" id="WP_259485541.1">
    <property type="nucleotide sequence ID" value="NZ_JANTEZ010000002.1"/>
</dbReference>
<keyword evidence="3" id="KW-1185">Reference proteome</keyword>
<comment type="caution">
    <text evidence="2">The sequence shown here is derived from an EMBL/GenBank/DDBJ whole genome shotgun (WGS) entry which is preliminary data.</text>
</comment>
<sequence>MTEHDPEYGPRHVWGSYVSTDSVNRRPIGRYTDSEGPVRGRSRDAVARPARSASTARAAGSAPAAGTATGAIGLATA</sequence>
<dbReference type="EMBL" id="JANTEZ010000002">
    <property type="protein sequence ID" value="MCS5714010.1"/>
    <property type="molecule type" value="Genomic_DNA"/>
</dbReference>
<feature type="compositionally biased region" description="Basic and acidic residues" evidence="1">
    <location>
        <begin position="32"/>
        <end position="46"/>
    </location>
</feature>
<evidence type="ECO:0000313" key="3">
    <source>
        <dbReference type="Proteomes" id="UP001165580"/>
    </source>
</evidence>
<gene>
    <name evidence="2" type="ORF">NVV95_05530</name>
</gene>
<name>A0ABT2GCR3_9MICO</name>
<proteinExistence type="predicted"/>
<feature type="region of interest" description="Disordered" evidence="1">
    <location>
        <begin position="25"/>
        <end position="77"/>
    </location>
</feature>
<feature type="compositionally biased region" description="Low complexity" evidence="1">
    <location>
        <begin position="47"/>
        <end position="71"/>
    </location>
</feature>
<organism evidence="2 3">
    <name type="scientific">Herbiconiux gentiana</name>
    <dbReference type="NCBI Taxonomy" id="2970912"/>
    <lineage>
        <taxon>Bacteria</taxon>
        <taxon>Bacillati</taxon>
        <taxon>Actinomycetota</taxon>
        <taxon>Actinomycetes</taxon>
        <taxon>Micrococcales</taxon>
        <taxon>Microbacteriaceae</taxon>
        <taxon>Herbiconiux</taxon>
    </lineage>
</organism>
<dbReference type="Proteomes" id="UP001165580">
    <property type="component" value="Unassembled WGS sequence"/>
</dbReference>
<evidence type="ECO:0000256" key="1">
    <source>
        <dbReference type="SAM" id="MobiDB-lite"/>
    </source>
</evidence>
<accession>A0ABT2GCR3</accession>
<evidence type="ECO:0000313" key="2">
    <source>
        <dbReference type="EMBL" id="MCS5714010.1"/>
    </source>
</evidence>